<dbReference type="GO" id="GO:0005506">
    <property type="term" value="F:iron ion binding"/>
    <property type="evidence" value="ECO:0007669"/>
    <property type="project" value="InterPro"/>
</dbReference>
<proteinExistence type="predicted"/>
<name>A0A9W8NLU1_9PEZI</name>
<evidence type="ECO:0000313" key="9">
    <source>
        <dbReference type="EMBL" id="KAJ3579330.1"/>
    </source>
</evidence>
<comment type="caution">
    <text evidence="9">The sequence shown here is derived from an EMBL/GenBank/DDBJ whole genome shotgun (WGS) entry which is preliminary data.</text>
</comment>
<dbReference type="SUPFAM" id="SSF48264">
    <property type="entry name" value="Cytochrome P450"/>
    <property type="match status" value="1"/>
</dbReference>
<dbReference type="InterPro" id="IPR050121">
    <property type="entry name" value="Cytochrome_P450_monoxygenase"/>
</dbReference>
<dbReference type="InterPro" id="IPR001128">
    <property type="entry name" value="Cyt_P450"/>
</dbReference>
<dbReference type="Pfam" id="PF00067">
    <property type="entry name" value="p450"/>
    <property type="match status" value="1"/>
</dbReference>
<organism evidence="9 10">
    <name type="scientific">Xylaria arbuscula</name>
    <dbReference type="NCBI Taxonomy" id="114810"/>
    <lineage>
        <taxon>Eukaryota</taxon>
        <taxon>Fungi</taxon>
        <taxon>Dikarya</taxon>
        <taxon>Ascomycota</taxon>
        <taxon>Pezizomycotina</taxon>
        <taxon>Sordariomycetes</taxon>
        <taxon>Xylariomycetidae</taxon>
        <taxon>Xylariales</taxon>
        <taxon>Xylariaceae</taxon>
        <taxon>Xylaria</taxon>
    </lineage>
</organism>
<evidence type="ECO:0000256" key="8">
    <source>
        <dbReference type="SAM" id="Phobius"/>
    </source>
</evidence>
<dbReference type="InterPro" id="IPR036396">
    <property type="entry name" value="Cyt_P450_sf"/>
</dbReference>
<evidence type="ECO:0000256" key="4">
    <source>
        <dbReference type="ARBA" id="ARBA00022723"/>
    </source>
</evidence>
<dbReference type="GO" id="GO:0004497">
    <property type="term" value="F:monooxygenase activity"/>
    <property type="evidence" value="ECO:0007669"/>
    <property type="project" value="UniProtKB-KW"/>
</dbReference>
<keyword evidence="5" id="KW-0560">Oxidoreductase</keyword>
<evidence type="ECO:0000256" key="2">
    <source>
        <dbReference type="ARBA" id="ARBA00005179"/>
    </source>
</evidence>
<keyword evidence="10" id="KW-1185">Reference proteome</keyword>
<feature type="transmembrane region" description="Helical" evidence="8">
    <location>
        <begin position="6"/>
        <end position="26"/>
    </location>
</feature>
<keyword evidence="6" id="KW-0408">Iron</keyword>
<keyword evidence="4" id="KW-0479">Metal-binding</keyword>
<dbReference type="VEuPathDB" id="FungiDB:F4678DRAFT_198037"/>
<dbReference type="GO" id="GO:0020037">
    <property type="term" value="F:heme binding"/>
    <property type="evidence" value="ECO:0007669"/>
    <property type="project" value="InterPro"/>
</dbReference>
<keyword evidence="8" id="KW-0472">Membrane</keyword>
<evidence type="ECO:0000313" key="10">
    <source>
        <dbReference type="Proteomes" id="UP001148614"/>
    </source>
</evidence>
<dbReference type="EMBL" id="JANPWZ010000107">
    <property type="protein sequence ID" value="KAJ3579330.1"/>
    <property type="molecule type" value="Genomic_DNA"/>
</dbReference>
<keyword evidence="7" id="KW-0503">Monooxygenase</keyword>
<keyword evidence="8" id="KW-1133">Transmembrane helix</keyword>
<dbReference type="GO" id="GO:0016705">
    <property type="term" value="F:oxidoreductase activity, acting on paired donors, with incorporation or reduction of molecular oxygen"/>
    <property type="evidence" value="ECO:0007669"/>
    <property type="project" value="InterPro"/>
</dbReference>
<dbReference type="AlphaFoldDB" id="A0A9W8NLU1"/>
<evidence type="ECO:0000256" key="3">
    <source>
        <dbReference type="ARBA" id="ARBA00022617"/>
    </source>
</evidence>
<evidence type="ECO:0000256" key="1">
    <source>
        <dbReference type="ARBA" id="ARBA00001971"/>
    </source>
</evidence>
<sequence length="365" mass="41296">MGGAITPMLIRAVGAVVALLVVRFLYRGYVQRSRVRELQKQGIPVLPHSWLWGHLKVLGDWRAENPPDTNFYSFHVWLIKNCRRYFPDLDFPPPVVYLDIWPAEIPLALVFDPVSASQFAQAPNLPKLPLATEFLVPLTSGRDLVSTDGQEWKTWRSRFNPGFSQRNLIAMLPALIEEVSIFVKQLENLAGSKGQFGSVFKLDEKTINLTFDIICRAALGMRLNEQQRPDDGPLKTALLDQIRIMNSGANAARTFPIGRMPWDNAAARRNNKTIKELITPQIQKRLLEADSNDSQVKTIVDLAIKYIDKDDPNATREKPTEDFVDRLLANLKTFLFAGHDTTAATMCARSTTQSSDRIQRRPPKF</sequence>
<evidence type="ECO:0008006" key="11">
    <source>
        <dbReference type="Google" id="ProtNLM"/>
    </source>
</evidence>
<dbReference type="Proteomes" id="UP001148614">
    <property type="component" value="Unassembled WGS sequence"/>
</dbReference>
<dbReference type="PANTHER" id="PTHR24305">
    <property type="entry name" value="CYTOCHROME P450"/>
    <property type="match status" value="1"/>
</dbReference>
<reference evidence="9" key="1">
    <citation type="submission" date="2022-07" db="EMBL/GenBank/DDBJ databases">
        <title>Genome Sequence of Xylaria arbuscula.</title>
        <authorList>
            <person name="Buettner E."/>
        </authorList>
    </citation>
    <scope>NUCLEOTIDE SEQUENCE</scope>
    <source>
        <strain evidence="9">VT107</strain>
    </source>
</reference>
<gene>
    <name evidence="9" type="ORF">NPX13_g1235</name>
</gene>
<protein>
    <recommendedName>
        <fullName evidence="11">Cytochrome P450</fullName>
    </recommendedName>
</protein>
<evidence type="ECO:0000256" key="7">
    <source>
        <dbReference type="ARBA" id="ARBA00023033"/>
    </source>
</evidence>
<dbReference type="PANTHER" id="PTHR24305:SF107">
    <property type="entry name" value="P450, PUTATIVE (EUROFUNG)-RELATED"/>
    <property type="match status" value="1"/>
</dbReference>
<comment type="cofactor">
    <cofactor evidence="1">
        <name>heme</name>
        <dbReference type="ChEBI" id="CHEBI:30413"/>
    </cofactor>
</comment>
<comment type="pathway">
    <text evidence="2">Secondary metabolite biosynthesis.</text>
</comment>
<keyword evidence="8" id="KW-0812">Transmembrane</keyword>
<dbReference type="Gene3D" id="1.10.630.10">
    <property type="entry name" value="Cytochrome P450"/>
    <property type="match status" value="1"/>
</dbReference>
<evidence type="ECO:0000256" key="5">
    <source>
        <dbReference type="ARBA" id="ARBA00023002"/>
    </source>
</evidence>
<accession>A0A9W8NLU1</accession>
<keyword evidence="3" id="KW-0349">Heme</keyword>
<evidence type="ECO:0000256" key="6">
    <source>
        <dbReference type="ARBA" id="ARBA00023004"/>
    </source>
</evidence>